<evidence type="ECO:0000313" key="2">
    <source>
        <dbReference type="WBParaSite" id="ALUE_0002350701-mRNA-1"/>
    </source>
</evidence>
<protein>
    <submittedName>
        <fullName evidence="2">2-amino-4-hydroxy-6-hydroxymethyldihydropteridine pyrophosphokinase</fullName>
    </submittedName>
</protein>
<reference evidence="2" key="1">
    <citation type="submission" date="2017-02" db="UniProtKB">
        <authorList>
            <consortium name="WormBaseParasite"/>
        </authorList>
    </citation>
    <scope>IDENTIFICATION</scope>
</reference>
<keyword evidence="1" id="KW-1185">Reference proteome</keyword>
<accession>A0A0M3IXM9</accession>
<dbReference type="WBParaSite" id="ALUE_0002350701-mRNA-1">
    <property type="protein sequence ID" value="ALUE_0002350701-mRNA-1"/>
    <property type="gene ID" value="ALUE_0002350701"/>
</dbReference>
<dbReference type="AlphaFoldDB" id="A0A0M3IXM9"/>
<organism evidence="1 2">
    <name type="scientific">Ascaris lumbricoides</name>
    <name type="common">Giant roundworm</name>
    <dbReference type="NCBI Taxonomy" id="6252"/>
    <lineage>
        <taxon>Eukaryota</taxon>
        <taxon>Metazoa</taxon>
        <taxon>Ecdysozoa</taxon>
        <taxon>Nematoda</taxon>
        <taxon>Chromadorea</taxon>
        <taxon>Rhabditida</taxon>
        <taxon>Spirurina</taxon>
        <taxon>Ascaridomorpha</taxon>
        <taxon>Ascaridoidea</taxon>
        <taxon>Ascarididae</taxon>
        <taxon>Ascaris</taxon>
    </lineage>
</organism>
<sequence>MNNYRFFSVGSNFPLQYQVASEIAWHLSTTAMHPDRIVRRAQSNPQLFFVR</sequence>
<evidence type="ECO:0000313" key="1">
    <source>
        <dbReference type="Proteomes" id="UP000036681"/>
    </source>
</evidence>
<proteinExistence type="predicted"/>
<name>A0A0M3IXM9_ASCLU</name>
<dbReference type="Proteomes" id="UP000036681">
    <property type="component" value="Unplaced"/>
</dbReference>